<keyword evidence="5 10" id="KW-0276">Fatty acid metabolism</keyword>
<dbReference type="PANTHER" id="PTHR11157">
    <property type="entry name" value="FATTY ACID ACYL TRANSFERASE-RELATED"/>
    <property type="match status" value="1"/>
</dbReference>
<sequence length="307" mass="36529">MTTATTMAEATTAKIISIDTMTRTKIPTDTIMEKAQYYLHQFWIDIGDPRTADYPMVGGGMWKIASVLITYWLLVKLILPAYMRDRKPYSLKIPIRIFNALMVMVNLAAFIQLFYHIDYGRRFLDFSYPDRSDNRPETLNELYLAWIGYMSRYLDMFDTIFFCLRKKHNQITFLHVYHHMVVPFLGWFSFKLNPLIPIIALFAIFNTAIHVIMYSYYTLASFGPEMQKYLWWKKYITQLQLVQFAACGTYGIFLYFLQTGYPMIWFVAAVGQNPIFFYMFYDFYRQAYNKKQQQQQQQLTVDSKKDQ</sequence>
<keyword evidence="2 10" id="KW-0444">Lipid biosynthesis</keyword>
<dbReference type="AlphaFoldDB" id="A0A9Q0RLV2"/>
<name>A0A9Q0RLV2_BLOTA</name>
<keyword evidence="4 10" id="KW-0812">Transmembrane</keyword>
<dbReference type="EMBL" id="JAPWDV010000002">
    <property type="protein sequence ID" value="KAJ6218860.1"/>
    <property type="molecule type" value="Genomic_DNA"/>
</dbReference>
<feature type="transmembrane region" description="Helical" evidence="10">
    <location>
        <begin position="171"/>
        <end position="190"/>
    </location>
</feature>
<dbReference type="OrthoDB" id="434092at2759"/>
<keyword evidence="12" id="KW-1185">Reference proteome</keyword>
<keyword evidence="3 10" id="KW-0808">Transferase</keyword>
<evidence type="ECO:0000313" key="12">
    <source>
        <dbReference type="Proteomes" id="UP001142055"/>
    </source>
</evidence>
<dbReference type="Pfam" id="PF01151">
    <property type="entry name" value="ELO"/>
    <property type="match status" value="1"/>
</dbReference>
<keyword evidence="7 10" id="KW-0443">Lipid metabolism</keyword>
<dbReference type="PROSITE" id="PS01188">
    <property type="entry name" value="ELO"/>
    <property type="match status" value="1"/>
</dbReference>
<dbReference type="InterPro" id="IPR030457">
    <property type="entry name" value="ELO_CS"/>
</dbReference>
<comment type="subcellular location">
    <subcellularLocation>
        <location evidence="1">Membrane</location>
        <topology evidence="1">Multi-pass membrane protein</topology>
    </subcellularLocation>
</comment>
<organism evidence="11 12">
    <name type="scientific">Blomia tropicalis</name>
    <name type="common">Mite</name>
    <dbReference type="NCBI Taxonomy" id="40697"/>
    <lineage>
        <taxon>Eukaryota</taxon>
        <taxon>Metazoa</taxon>
        <taxon>Ecdysozoa</taxon>
        <taxon>Arthropoda</taxon>
        <taxon>Chelicerata</taxon>
        <taxon>Arachnida</taxon>
        <taxon>Acari</taxon>
        <taxon>Acariformes</taxon>
        <taxon>Sarcoptiformes</taxon>
        <taxon>Astigmata</taxon>
        <taxon>Glycyphagoidea</taxon>
        <taxon>Echimyopodidae</taxon>
        <taxon>Blomia</taxon>
    </lineage>
</organism>
<accession>A0A9Q0RLV2</accession>
<dbReference type="EC" id="2.3.1.199" evidence="10"/>
<dbReference type="GO" id="GO:0005789">
    <property type="term" value="C:endoplasmic reticulum membrane"/>
    <property type="evidence" value="ECO:0007669"/>
    <property type="project" value="TreeGrafter"/>
</dbReference>
<reference evidence="11" key="1">
    <citation type="submission" date="2022-12" db="EMBL/GenBank/DDBJ databases">
        <title>Genome assemblies of Blomia tropicalis.</title>
        <authorList>
            <person name="Cui Y."/>
        </authorList>
    </citation>
    <scope>NUCLEOTIDE SEQUENCE</scope>
    <source>
        <tissue evidence="11">Adult mites</tissue>
    </source>
</reference>
<dbReference type="GO" id="GO:0034626">
    <property type="term" value="P:fatty acid elongation, polyunsaturated fatty acid"/>
    <property type="evidence" value="ECO:0007669"/>
    <property type="project" value="TreeGrafter"/>
</dbReference>
<dbReference type="InterPro" id="IPR002076">
    <property type="entry name" value="ELO_fam"/>
</dbReference>
<feature type="transmembrane region" description="Helical" evidence="10">
    <location>
        <begin position="238"/>
        <end position="257"/>
    </location>
</feature>
<evidence type="ECO:0000256" key="5">
    <source>
        <dbReference type="ARBA" id="ARBA00022832"/>
    </source>
</evidence>
<evidence type="ECO:0000256" key="4">
    <source>
        <dbReference type="ARBA" id="ARBA00022692"/>
    </source>
</evidence>
<keyword evidence="8 10" id="KW-0472">Membrane</keyword>
<evidence type="ECO:0000256" key="8">
    <source>
        <dbReference type="ARBA" id="ARBA00023136"/>
    </source>
</evidence>
<dbReference type="Proteomes" id="UP001142055">
    <property type="component" value="Chromosome 2"/>
</dbReference>
<feature type="transmembrane region" description="Helical" evidence="10">
    <location>
        <begin position="263"/>
        <end position="281"/>
    </location>
</feature>
<dbReference type="PANTHER" id="PTHR11157:SF69">
    <property type="entry name" value="ELONGATION OF VERY LONG CHAIN FATTY ACIDS PROTEIN 7"/>
    <property type="match status" value="1"/>
</dbReference>
<comment type="similarity">
    <text evidence="10">Belongs to the ELO family.</text>
</comment>
<evidence type="ECO:0000256" key="3">
    <source>
        <dbReference type="ARBA" id="ARBA00022679"/>
    </source>
</evidence>
<comment type="catalytic activity">
    <reaction evidence="10">
        <text>a very-long-chain acyl-CoA + malonyl-CoA + H(+) = a very-long-chain 3-oxoacyl-CoA + CO2 + CoA</text>
        <dbReference type="Rhea" id="RHEA:32727"/>
        <dbReference type="ChEBI" id="CHEBI:15378"/>
        <dbReference type="ChEBI" id="CHEBI:16526"/>
        <dbReference type="ChEBI" id="CHEBI:57287"/>
        <dbReference type="ChEBI" id="CHEBI:57384"/>
        <dbReference type="ChEBI" id="CHEBI:90725"/>
        <dbReference type="ChEBI" id="CHEBI:90736"/>
        <dbReference type="EC" id="2.3.1.199"/>
    </reaction>
</comment>
<evidence type="ECO:0000256" key="1">
    <source>
        <dbReference type="ARBA" id="ARBA00004141"/>
    </source>
</evidence>
<feature type="transmembrane region" description="Helical" evidence="10">
    <location>
        <begin position="64"/>
        <end position="83"/>
    </location>
</feature>
<evidence type="ECO:0000313" key="11">
    <source>
        <dbReference type="EMBL" id="KAJ6218860.1"/>
    </source>
</evidence>
<keyword evidence="9 10" id="KW-0275">Fatty acid biosynthesis</keyword>
<gene>
    <name evidence="11" type="ORF">RDWZM_004672</name>
</gene>
<keyword evidence="6 10" id="KW-1133">Transmembrane helix</keyword>
<feature type="transmembrane region" description="Helical" evidence="10">
    <location>
        <begin position="95"/>
        <end position="117"/>
    </location>
</feature>
<dbReference type="GO" id="GO:0009922">
    <property type="term" value="F:fatty acid elongase activity"/>
    <property type="evidence" value="ECO:0007669"/>
    <property type="project" value="UniProtKB-EC"/>
</dbReference>
<evidence type="ECO:0000256" key="9">
    <source>
        <dbReference type="ARBA" id="ARBA00023160"/>
    </source>
</evidence>
<dbReference type="GO" id="GO:0042761">
    <property type="term" value="P:very long-chain fatty acid biosynthetic process"/>
    <property type="evidence" value="ECO:0007669"/>
    <property type="project" value="TreeGrafter"/>
</dbReference>
<evidence type="ECO:0000256" key="10">
    <source>
        <dbReference type="RuleBase" id="RU361115"/>
    </source>
</evidence>
<feature type="transmembrane region" description="Helical" evidence="10">
    <location>
        <begin position="196"/>
        <end position="217"/>
    </location>
</feature>
<dbReference type="GO" id="GO:0019367">
    <property type="term" value="P:fatty acid elongation, saturated fatty acid"/>
    <property type="evidence" value="ECO:0007669"/>
    <property type="project" value="TreeGrafter"/>
</dbReference>
<protein>
    <recommendedName>
        <fullName evidence="10">Elongation of very long chain fatty acids protein</fullName>
        <ecNumber evidence="10">2.3.1.199</ecNumber>
    </recommendedName>
    <alternativeName>
        <fullName evidence="10">Very-long-chain 3-oxoacyl-CoA synthase</fullName>
    </alternativeName>
</protein>
<dbReference type="GO" id="GO:0030148">
    <property type="term" value="P:sphingolipid biosynthetic process"/>
    <property type="evidence" value="ECO:0007669"/>
    <property type="project" value="TreeGrafter"/>
</dbReference>
<proteinExistence type="inferred from homology"/>
<comment type="caution">
    <text evidence="11">The sequence shown here is derived from an EMBL/GenBank/DDBJ whole genome shotgun (WGS) entry which is preliminary data.</text>
</comment>
<evidence type="ECO:0000256" key="2">
    <source>
        <dbReference type="ARBA" id="ARBA00022516"/>
    </source>
</evidence>
<feature type="transmembrane region" description="Helical" evidence="10">
    <location>
        <begin position="143"/>
        <end position="164"/>
    </location>
</feature>
<dbReference type="OMA" id="NELYLAW"/>
<evidence type="ECO:0000256" key="7">
    <source>
        <dbReference type="ARBA" id="ARBA00023098"/>
    </source>
</evidence>
<dbReference type="GO" id="GO:0034625">
    <property type="term" value="P:fatty acid elongation, monounsaturated fatty acid"/>
    <property type="evidence" value="ECO:0007669"/>
    <property type="project" value="TreeGrafter"/>
</dbReference>
<evidence type="ECO:0000256" key="6">
    <source>
        <dbReference type="ARBA" id="ARBA00022989"/>
    </source>
</evidence>